<keyword evidence="6 7" id="KW-0472">Membrane</keyword>
<dbReference type="InterPro" id="IPR029787">
    <property type="entry name" value="Nucleotide_cyclase"/>
</dbReference>
<protein>
    <submittedName>
        <fullName evidence="10">Adenylate cyclase</fullName>
    </submittedName>
</protein>
<dbReference type="GO" id="GO:0006171">
    <property type="term" value="P:cAMP biosynthetic process"/>
    <property type="evidence" value="ECO:0007669"/>
    <property type="project" value="TreeGrafter"/>
</dbReference>
<comment type="subcellular location">
    <subcellularLocation>
        <location evidence="1">Cell membrane</location>
        <topology evidence="1">Multi-pass membrane protein</topology>
    </subcellularLocation>
</comment>
<feature type="transmembrane region" description="Helical" evidence="7">
    <location>
        <begin position="101"/>
        <end position="129"/>
    </location>
</feature>
<evidence type="ECO:0000256" key="6">
    <source>
        <dbReference type="ARBA" id="ARBA00023136"/>
    </source>
</evidence>
<evidence type="ECO:0000256" key="4">
    <source>
        <dbReference type="ARBA" id="ARBA00022692"/>
    </source>
</evidence>
<evidence type="ECO:0000256" key="2">
    <source>
        <dbReference type="ARBA" id="ARBA00005381"/>
    </source>
</evidence>
<feature type="domain" description="Guanylate cyclase" evidence="8">
    <location>
        <begin position="329"/>
        <end position="451"/>
    </location>
</feature>
<accession>A0A095ZBS0</accession>
<dbReference type="PROSITE" id="PS50885">
    <property type="entry name" value="HAMP"/>
    <property type="match status" value="1"/>
</dbReference>
<feature type="transmembrane region" description="Helical" evidence="7">
    <location>
        <begin position="187"/>
        <end position="209"/>
    </location>
</feature>
<evidence type="ECO:0000313" key="10">
    <source>
        <dbReference type="EMBL" id="KGF16167.1"/>
    </source>
</evidence>
<dbReference type="EMBL" id="JRNE01000058">
    <property type="protein sequence ID" value="KGF16167.1"/>
    <property type="molecule type" value="Genomic_DNA"/>
</dbReference>
<dbReference type="Pfam" id="PF00211">
    <property type="entry name" value="Guanylate_cyc"/>
    <property type="match status" value="1"/>
</dbReference>
<dbReference type="GO" id="GO:0004016">
    <property type="term" value="F:adenylate cyclase activity"/>
    <property type="evidence" value="ECO:0007669"/>
    <property type="project" value="UniProtKB-ARBA"/>
</dbReference>
<dbReference type="SUPFAM" id="SSF55073">
    <property type="entry name" value="Nucleotide cyclase"/>
    <property type="match status" value="1"/>
</dbReference>
<evidence type="ECO:0000259" key="8">
    <source>
        <dbReference type="PROSITE" id="PS50125"/>
    </source>
</evidence>
<dbReference type="eggNOG" id="COG2972">
    <property type="taxonomic scope" value="Bacteria"/>
</dbReference>
<dbReference type="PANTHER" id="PTHR43081:SF17">
    <property type="entry name" value="BLL5647 PROTEIN"/>
    <property type="match status" value="1"/>
</dbReference>
<comment type="similarity">
    <text evidence="2">Belongs to the adenylyl cyclase class-3 family.</text>
</comment>
<feature type="transmembrane region" description="Helical" evidence="7">
    <location>
        <begin position="56"/>
        <end position="80"/>
    </location>
</feature>
<evidence type="ECO:0000256" key="5">
    <source>
        <dbReference type="ARBA" id="ARBA00022989"/>
    </source>
</evidence>
<proteinExistence type="inferred from homology"/>
<feature type="transmembrane region" description="Helical" evidence="7">
    <location>
        <begin position="221"/>
        <end position="244"/>
    </location>
</feature>
<dbReference type="GO" id="GO:0035556">
    <property type="term" value="P:intracellular signal transduction"/>
    <property type="evidence" value="ECO:0007669"/>
    <property type="project" value="InterPro"/>
</dbReference>
<dbReference type="CDD" id="cd06225">
    <property type="entry name" value="HAMP"/>
    <property type="match status" value="1"/>
</dbReference>
<evidence type="ECO:0000313" key="11">
    <source>
        <dbReference type="Proteomes" id="UP000029548"/>
    </source>
</evidence>
<dbReference type="SUPFAM" id="SSF158472">
    <property type="entry name" value="HAMP domain-like"/>
    <property type="match status" value="1"/>
</dbReference>
<dbReference type="PANTHER" id="PTHR43081">
    <property type="entry name" value="ADENYLATE CYCLASE, TERMINAL-DIFFERENTIATION SPECIFIC-RELATED"/>
    <property type="match status" value="1"/>
</dbReference>
<dbReference type="InterPro" id="IPR003660">
    <property type="entry name" value="HAMP_dom"/>
</dbReference>
<comment type="caution">
    <text evidence="10">The sequence shown here is derived from an EMBL/GenBank/DDBJ whole genome shotgun (WGS) entry which is preliminary data.</text>
</comment>
<dbReference type="CDD" id="cd07302">
    <property type="entry name" value="CHD"/>
    <property type="match status" value="1"/>
</dbReference>
<organism evidence="10 11">
    <name type="scientific">Corynebacterium freneyi DNF00450</name>
    <dbReference type="NCBI Taxonomy" id="1287475"/>
    <lineage>
        <taxon>Bacteria</taxon>
        <taxon>Bacillati</taxon>
        <taxon>Actinomycetota</taxon>
        <taxon>Actinomycetes</taxon>
        <taxon>Mycobacteriales</taxon>
        <taxon>Corynebacteriaceae</taxon>
        <taxon>Corynebacterium</taxon>
    </lineage>
</organism>
<reference evidence="10 11" key="1">
    <citation type="submission" date="2014-07" db="EMBL/GenBank/DDBJ databases">
        <authorList>
            <person name="McCorrison J."/>
            <person name="Sanka R."/>
            <person name="Torralba M."/>
            <person name="Gillis M."/>
            <person name="Haft D.H."/>
            <person name="Methe B."/>
            <person name="Sutton G."/>
            <person name="Nelson K.E."/>
        </authorList>
    </citation>
    <scope>NUCLEOTIDE SEQUENCE [LARGE SCALE GENOMIC DNA]</scope>
    <source>
        <strain evidence="10 11">DNF00450</strain>
    </source>
</reference>
<sequence length="508" mass="55242">MQRLWRNLRWLRSTPWPAYAAAVFLCNLIGAVGVGLFLGVLLPLEGLSGFSELPGPAFIGLVVYLAAAVAAGIGTTWLLFKPVLRWQRNPDRHDPRRVRYLIMRIPSYQAILGAIIWGVGVLVFGIVALVHSPRLGLVVVITAVFGGAIVALMTYLIAERLVRPVAAEALARRAPDSSLEPPIGQRLLQTWVLTSGLPVVAILLMFLAQRLGYFTDNLGDILPAILALAVLALVTGYAGTMLAAMSIVDPIRDLTGAVNRVRRGDIDTRVPIYDGSEMGVLQAGFNEMMRGLQERQRVRDLFGRYVGSEVARKALEEKPTLGGEDRLVAVLFVDVIGSTTFAVQNPPEVVVRELNEFFERVVDCVHRNKGIINKFQGDAALAVFGAPLPLDDTAGHALTAARELRQELRNLRLSAGIGVAAGRVVAGHIGAHDRFEYTVIGDAVNQAARLTDLAKDTPGQVLATASTVRLANEDEQARWTSLKSVELRGRTHMTQLARPIRPTMADRS</sequence>
<keyword evidence="5 7" id="KW-1133">Transmembrane helix</keyword>
<gene>
    <name evidence="10" type="ORF">HMPREF1650_08575</name>
</gene>
<dbReference type="Proteomes" id="UP000029548">
    <property type="component" value="Unassembled WGS sequence"/>
</dbReference>
<evidence type="ECO:0000256" key="3">
    <source>
        <dbReference type="ARBA" id="ARBA00022475"/>
    </source>
</evidence>
<dbReference type="RefSeq" id="WP_035122694.1">
    <property type="nucleotide sequence ID" value="NZ_JRNE01000058.1"/>
</dbReference>
<feature type="transmembrane region" description="Helical" evidence="7">
    <location>
        <begin position="21"/>
        <end position="44"/>
    </location>
</feature>
<dbReference type="InterPro" id="IPR050697">
    <property type="entry name" value="Adenylyl/Guanylyl_Cyclase_3/4"/>
</dbReference>
<feature type="transmembrane region" description="Helical" evidence="7">
    <location>
        <begin position="135"/>
        <end position="158"/>
    </location>
</feature>
<dbReference type="SMART" id="SM00304">
    <property type="entry name" value="HAMP"/>
    <property type="match status" value="1"/>
</dbReference>
<dbReference type="GO" id="GO:0005886">
    <property type="term" value="C:plasma membrane"/>
    <property type="evidence" value="ECO:0007669"/>
    <property type="project" value="UniProtKB-SubCell"/>
</dbReference>
<evidence type="ECO:0000259" key="9">
    <source>
        <dbReference type="PROSITE" id="PS50885"/>
    </source>
</evidence>
<keyword evidence="3" id="KW-1003">Cell membrane</keyword>
<dbReference type="eggNOG" id="COG2114">
    <property type="taxonomic scope" value="Bacteria"/>
</dbReference>
<dbReference type="PROSITE" id="PS50125">
    <property type="entry name" value="GUANYLATE_CYCLASE_2"/>
    <property type="match status" value="1"/>
</dbReference>
<feature type="domain" description="HAMP" evidence="9">
    <location>
        <begin position="245"/>
        <end position="297"/>
    </location>
</feature>
<keyword evidence="4 7" id="KW-0812">Transmembrane</keyword>
<dbReference type="Gene3D" id="6.10.340.10">
    <property type="match status" value="1"/>
</dbReference>
<dbReference type="AlphaFoldDB" id="A0A095ZBS0"/>
<evidence type="ECO:0000256" key="7">
    <source>
        <dbReference type="SAM" id="Phobius"/>
    </source>
</evidence>
<dbReference type="SMART" id="SM00044">
    <property type="entry name" value="CYCc"/>
    <property type="match status" value="1"/>
</dbReference>
<dbReference type="Gene3D" id="3.30.70.1230">
    <property type="entry name" value="Nucleotide cyclase"/>
    <property type="match status" value="1"/>
</dbReference>
<dbReference type="Pfam" id="PF00672">
    <property type="entry name" value="HAMP"/>
    <property type="match status" value="1"/>
</dbReference>
<name>A0A095ZBS0_9CORY</name>
<dbReference type="InterPro" id="IPR001054">
    <property type="entry name" value="A/G_cyclase"/>
</dbReference>
<evidence type="ECO:0000256" key="1">
    <source>
        <dbReference type="ARBA" id="ARBA00004651"/>
    </source>
</evidence>